<protein>
    <submittedName>
        <fullName evidence="1">Uncharacterized protein</fullName>
    </submittedName>
</protein>
<dbReference type="EMBL" id="FNUK01000004">
    <property type="protein sequence ID" value="SEF56578.1"/>
    <property type="molecule type" value="Genomic_DNA"/>
</dbReference>
<dbReference type="RefSeq" id="WP_173689737.1">
    <property type="nucleotide sequence ID" value="NZ_FNUK01000004.1"/>
</dbReference>
<dbReference type="AlphaFoldDB" id="A0A1H5T343"/>
<evidence type="ECO:0000313" key="1">
    <source>
        <dbReference type="EMBL" id="SEF56578.1"/>
    </source>
</evidence>
<evidence type="ECO:0000313" key="2">
    <source>
        <dbReference type="Proteomes" id="UP000242850"/>
    </source>
</evidence>
<gene>
    <name evidence="1" type="ORF">SAMN05660865_00527</name>
</gene>
<sequence>MEKVVSSNCRRCPYYKNKKCDGEDKNCICKFCPRNLGVCISTRWCKETESALIFD</sequence>
<keyword evidence="2" id="KW-1185">Reference proteome</keyword>
<organism evidence="1 2">
    <name type="scientific">Caloramator fervidus</name>
    <dbReference type="NCBI Taxonomy" id="29344"/>
    <lineage>
        <taxon>Bacteria</taxon>
        <taxon>Bacillati</taxon>
        <taxon>Bacillota</taxon>
        <taxon>Clostridia</taxon>
        <taxon>Eubacteriales</taxon>
        <taxon>Clostridiaceae</taxon>
        <taxon>Caloramator</taxon>
    </lineage>
</organism>
<dbReference type="Proteomes" id="UP000242850">
    <property type="component" value="Unassembled WGS sequence"/>
</dbReference>
<accession>A0A1H5T343</accession>
<reference evidence="2" key="1">
    <citation type="submission" date="2016-10" db="EMBL/GenBank/DDBJ databases">
        <authorList>
            <person name="Varghese N."/>
            <person name="Submissions S."/>
        </authorList>
    </citation>
    <scope>NUCLEOTIDE SEQUENCE [LARGE SCALE GENOMIC DNA]</scope>
    <source>
        <strain evidence="2">DSM 5463</strain>
    </source>
</reference>
<name>A0A1H5T343_9CLOT</name>
<proteinExistence type="predicted"/>